<dbReference type="STRING" id="699431.SY89_01414"/>
<feature type="transmembrane region" description="Helical" evidence="6">
    <location>
        <begin position="175"/>
        <end position="194"/>
    </location>
</feature>
<evidence type="ECO:0000256" key="1">
    <source>
        <dbReference type="ARBA" id="ARBA00004651"/>
    </source>
</evidence>
<protein>
    <submittedName>
        <fullName evidence="7">Archaeal glycosylation protein R</fullName>
    </submittedName>
</protein>
<comment type="caution">
    <text evidence="7">The sequence shown here is derived from an EMBL/GenBank/DDBJ whole genome shotgun (WGS) entry which is preliminary data.</text>
</comment>
<evidence type="ECO:0000256" key="2">
    <source>
        <dbReference type="ARBA" id="ARBA00022475"/>
    </source>
</evidence>
<organism evidence="7 8">
    <name type="scientific">Halolamina pelagica</name>
    <dbReference type="NCBI Taxonomy" id="699431"/>
    <lineage>
        <taxon>Archaea</taxon>
        <taxon>Methanobacteriati</taxon>
        <taxon>Methanobacteriota</taxon>
        <taxon>Stenosarchaea group</taxon>
        <taxon>Halobacteria</taxon>
        <taxon>Halobacteriales</taxon>
        <taxon>Haloferacaceae</taxon>
    </lineage>
</organism>
<sequence length="278" mass="30061">MFTFARYSVPTAVVEDFYKRVDVILIRLFAGESAVGFYETALRIVTPAQQLSGSISNALGVKVSGLTSIGQEIRSDIVNAVIYTGLLAIPMFFGALAMPAALMQTFFGSEFAGGATALIGIALFFVFYIYQDPFATALEGSDRPQIVFRLRLFALVVHLPLALLLGNYWDGLLGVIGATLAVEVVLLAIYQAVSHRELGGIIFPKPVVAQLGSAVVMYGLIMLIKPMVPLVSWVPVIALIVFGAGAYFLSLVVMSSHFRLTLNNVLVPALGRIRTRIR</sequence>
<evidence type="ECO:0000256" key="3">
    <source>
        <dbReference type="ARBA" id="ARBA00022692"/>
    </source>
</evidence>
<dbReference type="Proteomes" id="UP000050535">
    <property type="component" value="Unassembled WGS sequence"/>
</dbReference>
<accession>A0A0P7HV50</accession>
<name>A0A0P7HV50_9EURY</name>
<reference evidence="8" key="1">
    <citation type="submission" date="2013-11" db="EMBL/GenBank/DDBJ databases">
        <authorList>
            <person name="Hoang H.T."/>
            <person name="Killian M.L."/>
            <person name="Madson D.M."/>
            <person name="Arruda P.H.E."/>
            <person name="Sun D."/>
            <person name="Schwartz K.J."/>
            <person name="Yoon K."/>
        </authorList>
    </citation>
    <scope>NUCLEOTIDE SEQUENCE [LARGE SCALE GENOMIC DNA]</scope>
    <source>
        <strain evidence="8">CDK2</strain>
    </source>
</reference>
<dbReference type="InterPro" id="IPR050833">
    <property type="entry name" value="Poly_Biosynth_Transport"/>
</dbReference>
<dbReference type="PANTHER" id="PTHR30250">
    <property type="entry name" value="PST FAMILY PREDICTED COLANIC ACID TRANSPORTER"/>
    <property type="match status" value="1"/>
</dbReference>
<keyword evidence="5 6" id="KW-0472">Membrane</keyword>
<dbReference type="PANTHER" id="PTHR30250:SF11">
    <property type="entry name" value="O-ANTIGEN TRANSPORTER-RELATED"/>
    <property type="match status" value="1"/>
</dbReference>
<keyword evidence="3 6" id="KW-0812">Transmembrane</keyword>
<evidence type="ECO:0000313" key="8">
    <source>
        <dbReference type="Proteomes" id="UP000050535"/>
    </source>
</evidence>
<dbReference type="EMBL" id="LGUC01000001">
    <property type="protein sequence ID" value="KPN30678.1"/>
    <property type="molecule type" value="Genomic_DNA"/>
</dbReference>
<feature type="transmembrane region" description="Helical" evidence="6">
    <location>
        <begin position="111"/>
        <end position="130"/>
    </location>
</feature>
<feature type="transmembrane region" description="Helical" evidence="6">
    <location>
        <begin position="230"/>
        <end position="253"/>
    </location>
</feature>
<feature type="transmembrane region" description="Helical" evidence="6">
    <location>
        <begin position="150"/>
        <end position="169"/>
    </location>
</feature>
<dbReference type="Pfam" id="PF13440">
    <property type="entry name" value="Polysacc_synt_3"/>
    <property type="match status" value="1"/>
</dbReference>
<keyword evidence="8" id="KW-1185">Reference proteome</keyword>
<keyword evidence="2" id="KW-1003">Cell membrane</keyword>
<evidence type="ECO:0000256" key="4">
    <source>
        <dbReference type="ARBA" id="ARBA00022989"/>
    </source>
</evidence>
<dbReference type="AlphaFoldDB" id="A0A0P7HV50"/>
<evidence type="ECO:0000256" key="6">
    <source>
        <dbReference type="SAM" id="Phobius"/>
    </source>
</evidence>
<proteinExistence type="predicted"/>
<evidence type="ECO:0000313" key="7">
    <source>
        <dbReference type="EMBL" id="KPN30678.1"/>
    </source>
</evidence>
<keyword evidence="4 6" id="KW-1133">Transmembrane helix</keyword>
<dbReference type="GO" id="GO:0005886">
    <property type="term" value="C:plasma membrane"/>
    <property type="evidence" value="ECO:0007669"/>
    <property type="project" value="UniProtKB-SubCell"/>
</dbReference>
<evidence type="ECO:0000256" key="5">
    <source>
        <dbReference type="ARBA" id="ARBA00023136"/>
    </source>
</evidence>
<comment type="subcellular location">
    <subcellularLocation>
        <location evidence="1">Cell membrane</location>
        <topology evidence="1">Multi-pass membrane protein</topology>
    </subcellularLocation>
</comment>
<gene>
    <name evidence="7" type="primary">aglR_2</name>
    <name evidence="7" type="ORF">SY89_01414</name>
</gene>
<feature type="transmembrane region" description="Helical" evidence="6">
    <location>
        <begin position="77"/>
        <end position="99"/>
    </location>
</feature>
<feature type="transmembrane region" description="Helical" evidence="6">
    <location>
        <begin position="206"/>
        <end position="224"/>
    </location>
</feature>